<evidence type="ECO:0000313" key="1">
    <source>
        <dbReference type="EMBL" id="KAJ3979099.1"/>
    </source>
</evidence>
<gene>
    <name evidence="1" type="ORF">F5890DRAFT_1478804</name>
</gene>
<dbReference type="SUPFAM" id="SSF53098">
    <property type="entry name" value="Ribonuclease H-like"/>
    <property type="match status" value="1"/>
</dbReference>
<sequence length="189" mass="21525">LEKLHSAWTSRQKNPELSRFHPALDAALAVIEEYYELTVDSEAYLIAMVLDPALKLSYFKKNWSIALQQAVTKNIQSAFTKCFEKIKVKSPRSDPSPKPKATQKLQSLFDDGSDDEFSLSGPSGHGLNVEPWEAEYNRWMNAPLETTGQMNLIEWWGADEEEEEKFSEKVCTKDDSFVLEVELDSDAEE</sequence>
<evidence type="ECO:0008006" key="3">
    <source>
        <dbReference type="Google" id="ProtNLM"/>
    </source>
</evidence>
<reference evidence="1" key="1">
    <citation type="submission" date="2022-08" db="EMBL/GenBank/DDBJ databases">
        <authorList>
            <consortium name="DOE Joint Genome Institute"/>
            <person name="Min B."/>
            <person name="Riley R."/>
            <person name="Sierra-Patev S."/>
            <person name="Naranjo-Ortiz M."/>
            <person name="Looney B."/>
            <person name="Konkel Z."/>
            <person name="Slot J.C."/>
            <person name="Sakamoto Y."/>
            <person name="Steenwyk J.L."/>
            <person name="Rokas A."/>
            <person name="Carro J."/>
            <person name="Camarero S."/>
            <person name="Ferreira P."/>
            <person name="Molpeceres G."/>
            <person name="Ruiz-Duenas F.J."/>
            <person name="Serrano A."/>
            <person name="Henrissat B."/>
            <person name="Drula E."/>
            <person name="Hughes K.W."/>
            <person name="Mata J.L."/>
            <person name="Ishikawa N.K."/>
            <person name="Vargas-Isla R."/>
            <person name="Ushijima S."/>
            <person name="Smith C.A."/>
            <person name="Ahrendt S."/>
            <person name="Andreopoulos W."/>
            <person name="He G."/>
            <person name="Labutti K."/>
            <person name="Lipzen A."/>
            <person name="Ng V."/>
            <person name="Sandor L."/>
            <person name="Barry K."/>
            <person name="Martinez A.T."/>
            <person name="Xiao Y."/>
            <person name="Gibbons J.G."/>
            <person name="Terashima K."/>
            <person name="Hibbett D.S."/>
            <person name="Grigoriev I.V."/>
        </authorList>
    </citation>
    <scope>NUCLEOTIDE SEQUENCE</scope>
    <source>
        <strain evidence="1">TFB7829</strain>
    </source>
</reference>
<evidence type="ECO:0000313" key="2">
    <source>
        <dbReference type="Proteomes" id="UP001163850"/>
    </source>
</evidence>
<protein>
    <recommendedName>
        <fullName evidence="3">HAT C-terminal dimerisation domain-containing protein</fullName>
    </recommendedName>
</protein>
<dbReference type="EMBL" id="MU802492">
    <property type="protein sequence ID" value="KAJ3979099.1"/>
    <property type="molecule type" value="Genomic_DNA"/>
</dbReference>
<dbReference type="AlphaFoldDB" id="A0AA38PP05"/>
<accession>A0AA38PP05</accession>
<dbReference type="InterPro" id="IPR012337">
    <property type="entry name" value="RNaseH-like_sf"/>
</dbReference>
<organism evidence="1 2">
    <name type="scientific">Lentinula detonsa</name>
    <dbReference type="NCBI Taxonomy" id="2804962"/>
    <lineage>
        <taxon>Eukaryota</taxon>
        <taxon>Fungi</taxon>
        <taxon>Dikarya</taxon>
        <taxon>Basidiomycota</taxon>
        <taxon>Agaricomycotina</taxon>
        <taxon>Agaricomycetes</taxon>
        <taxon>Agaricomycetidae</taxon>
        <taxon>Agaricales</taxon>
        <taxon>Marasmiineae</taxon>
        <taxon>Omphalotaceae</taxon>
        <taxon>Lentinula</taxon>
    </lineage>
</organism>
<dbReference type="Proteomes" id="UP001163850">
    <property type="component" value="Unassembled WGS sequence"/>
</dbReference>
<feature type="non-terminal residue" evidence="1">
    <location>
        <position position="189"/>
    </location>
</feature>
<proteinExistence type="predicted"/>
<comment type="caution">
    <text evidence="1">The sequence shown here is derived from an EMBL/GenBank/DDBJ whole genome shotgun (WGS) entry which is preliminary data.</text>
</comment>
<name>A0AA38PP05_9AGAR</name>